<dbReference type="OrthoDB" id="9775180at2"/>
<dbReference type="InterPro" id="IPR050721">
    <property type="entry name" value="Trk_Ktr_HKT_K-transport"/>
</dbReference>
<dbReference type="GO" id="GO:0015079">
    <property type="term" value="F:potassium ion transmembrane transporter activity"/>
    <property type="evidence" value="ECO:0007669"/>
    <property type="project" value="InterPro"/>
</dbReference>
<dbReference type="InterPro" id="IPR003148">
    <property type="entry name" value="RCK_N"/>
</dbReference>
<organism evidence="9 10">
    <name type="scientific">Clostridium disporicum</name>
    <dbReference type="NCBI Taxonomy" id="84024"/>
    <lineage>
        <taxon>Bacteria</taxon>
        <taxon>Bacillati</taxon>
        <taxon>Bacillota</taxon>
        <taxon>Clostridia</taxon>
        <taxon>Eubacteriales</taxon>
        <taxon>Clostridiaceae</taxon>
        <taxon>Clostridium</taxon>
    </lineage>
</organism>
<dbReference type="AlphaFoldDB" id="A0A174FG56"/>
<dbReference type="Pfam" id="PF02254">
    <property type="entry name" value="TrkA_N"/>
    <property type="match status" value="2"/>
</dbReference>
<accession>A0A174FG56</accession>
<dbReference type="PANTHER" id="PTHR43833">
    <property type="entry name" value="POTASSIUM CHANNEL PROTEIN 2-RELATED-RELATED"/>
    <property type="match status" value="1"/>
</dbReference>
<dbReference type="Pfam" id="PF02080">
    <property type="entry name" value="TrkA_C"/>
    <property type="match status" value="2"/>
</dbReference>
<dbReference type="NCBIfam" id="NF007035">
    <property type="entry name" value="PRK09496.2-2"/>
    <property type="match status" value="1"/>
</dbReference>
<evidence type="ECO:0000259" key="8">
    <source>
        <dbReference type="PROSITE" id="PS51202"/>
    </source>
</evidence>
<evidence type="ECO:0000256" key="5">
    <source>
        <dbReference type="ARBA" id="ARBA00023027"/>
    </source>
</evidence>
<evidence type="ECO:0000256" key="3">
    <source>
        <dbReference type="ARBA" id="ARBA00022538"/>
    </source>
</evidence>
<evidence type="ECO:0000313" key="10">
    <source>
        <dbReference type="Proteomes" id="UP000095558"/>
    </source>
</evidence>
<keyword evidence="4" id="KW-0630">Potassium</keyword>
<dbReference type="RefSeq" id="WP_042402623.1">
    <property type="nucleotide sequence ID" value="NZ_CYYT01000018.1"/>
</dbReference>
<dbReference type="GeneID" id="83013376"/>
<evidence type="ECO:0000256" key="4">
    <source>
        <dbReference type="ARBA" id="ARBA00022958"/>
    </source>
</evidence>
<name>A0A174FG56_9CLOT</name>
<feature type="domain" description="RCK C-terminal" evidence="8">
    <location>
        <begin position="370"/>
        <end position="451"/>
    </location>
</feature>
<dbReference type="GO" id="GO:0005886">
    <property type="term" value="C:plasma membrane"/>
    <property type="evidence" value="ECO:0007669"/>
    <property type="project" value="InterPro"/>
</dbReference>
<dbReference type="Gene3D" id="3.30.70.1450">
    <property type="entry name" value="Regulator of K+ conductance, C-terminal domain"/>
    <property type="match status" value="2"/>
</dbReference>
<dbReference type="Gene3D" id="3.40.50.720">
    <property type="entry name" value="NAD(P)-binding Rossmann-like Domain"/>
    <property type="match status" value="2"/>
</dbReference>
<feature type="domain" description="RCK N-terminal" evidence="7">
    <location>
        <begin position="1"/>
        <end position="120"/>
    </location>
</feature>
<sequence length="454" mass="50573">MDVIIIGAGKVGYTLAKFLSKEEDNITVIDNNIDALNSIIEKLDIMGIKGNGTSLKILHEAGISKADLVISVTGSDEVNMLCSLAAKKLGAKYTIARVRAPQYSEEILMLKDELGIDLVINPEKEAALEIAKLIKFPSVRSVDTFAKGKVDLVGFTILEGDGLDGEAIQDIKYLKDSILISGIERDGEIHIPSGDFVLHKNDKLYVIGEHKKIEVFFKRLGKFQDRIKNPLIIGGGRITHYLVNIIDSLRVTSKIIELDLDKCIELNETLPEAIVINGDGTDHELLLSENLQEADAFIALTGRDEENVLTSLFAINNNVKNVITKVTRFNYNVIAKNVGIDTIISPKAITANKILKYIRFLKNKKKCCIENIYKIFDEQAEAIEFLVREDVKFLNRKLKDINIINDIIIATIVRNDKIIIPSGDDKIELGDRVIIITKRDKLVDINDIVVRGNK</sequence>
<dbReference type="PROSITE" id="PS51202">
    <property type="entry name" value="RCK_C"/>
    <property type="match status" value="2"/>
</dbReference>
<dbReference type="NCBIfam" id="NF007033">
    <property type="entry name" value="PRK09496.1-5"/>
    <property type="match status" value="1"/>
</dbReference>
<dbReference type="NCBIfam" id="NF007031">
    <property type="entry name" value="PRK09496.1-2"/>
    <property type="match status" value="1"/>
</dbReference>
<keyword evidence="3" id="KW-0633">Potassium transport</keyword>
<gene>
    <name evidence="9" type="primary">trkA_1</name>
    <name evidence="9" type="ORF">ERS852470_02634</name>
</gene>
<dbReference type="PROSITE" id="PS51201">
    <property type="entry name" value="RCK_N"/>
    <property type="match status" value="2"/>
</dbReference>
<evidence type="ECO:0000259" key="7">
    <source>
        <dbReference type="PROSITE" id="PS51201"/>
    </source>
</evidence>
<dbReference type="InterPro" id="IPR036291">
    <property type="entry name" value="NAD(P)-bd_dom_sf"/>
</dbReference>
<dbReference type="InterPro" id="IPR006036">
    <property type="entry name" value="K_uptake_TrkA"/>
</dbReference>
<feature type="domain" description="RCK C-terminal" evidence="8">
    <location>
        <begin position="140"/>
        <end position="222"/>
    </location>
</feature>
<keyword evidence="2" id="KW-0813">Transport</keyword>
<dbReference type="PRINTS" id="PR00335">
    <property type="entry name" value="KUPTAKETRKA"/>
</dbReference>
<evidence type="ECO:0000256" key="6">
    <source>
        <dbReference type="ARBA" id="ARBA00023065"/>
    </source>
</evidence>
<dbReference type="PANTHER" id="PTHR43833:SF5">
    <property type="entry name" value="TRK SYSTEM POTASSIUM UPTAKE PROTEIN TRKA"/>
    <property type="match status" value="1"/>
</dbReference>
<protein>
    <recommendedName>
        <fullName evidence="1">Trk system potassium uptake protein TrkA</fullName>
    </recommendedName>
</protein>
<keyword evidence="6" id="KW-0406">Ion transport</keyword>
<keyword evidence="5" id="KW-0520">NAD</keyword>
<evidence type="ECO:0000256" key="2">
    <source>
        <dbReference type="ARBA" id="ARBA00022448"/>
    </source>
</evidence>
<dbReference type="SUPFAM" id="SSF116726">
    <property type="entry name" value="TrkA C-terminal domain-like"/>
    <property type="match status" value="2"/>
</dbReference>
<proteinExistence type="predicted"/>
<evidence type="ECO:0000256" key="1">
    <source>
        <dbReference type="ARBA" id="ARBA00017378"/>
    </source>
</evidence>
<dbReference type="InterPro" id="IPR036721">
    <property type="entry name" value="RCK_C_sf"/>
</dbReference>
<dbReference type="Proteomes" id="UP000095558">
    <property type="component" value="Unassembled WGS sequence"/>
</dbReference>
<reference evidence="9 10" key="1">
    <citation type="submission" date="2015-09" db="EMBL/GenBank/DDBJ databases">
        <authorList>
            <consortium name="Pathogen Informatics"/>
        </authorList>
    </citation>
    <scope>NUCLEOTIDE SEQUENCE [LARGE SCALE GENOMIC DNA]</scope>
    <source>
        <strain evidence="9 10">2789STDY5834855</strain>
    </source>
</reference>
<dbReference type="SUPFAM" id="SSF51735">
    <property type="entry name" value="NAD(P)-binding Rossmann-fold domains"/>
    <property type="match status" value="2"/>
</dbReference>
<dbReference type="EMBL" id="CYZV01000029">
    <property type="protein sequence ID" value="CUO53770.1"/>
    <property type="molecule type" value="Genomic_DNA"/>
</dbReference>
<evidence type="ECO:0000313" key="9">
    <source>
        <dbReference type="EMBL" id="CUO53770.1"/>
    </source>
</evidence>
<feature type="domain" description="RCK N-terminal" evidence="7">
    <location>
        <begin position="227"/>
        <end position="344"/>
    </location>
</feature>
<dbReference type="NCBIfam" id="NF007041">
    <property type="entry name" value="PRK09496.3-4"/>
    <property type="match status" value="1"/>
</dbReference>
<dbReference type="InterPro" id="IPR006037">
    <property type="entry name" value="RCK_C"/>
</dbReference>
<dbReference type="NCBIfam" id="NF007039">
    <property type="entry name" value="PRK09496.3-2"/>
    <property type="match status" value="1"/>
</dbReference>